<evidence type="ECO:0000313" key="2">
    <source>
        <dbReference type="EMBL" id="MFD2204348.1"/>
    </source>
</evidence>
<keyword evidence="1" id="KW-0812">Transmembrane</keyword>
<dbReference type="InterPro" id="IPR009325">
    <property type="entry name" value="DUF983"/>
</dbReference>
<name>A0ABW5BHJ3_9PROT</name>
<evidence type="ECO:0000256" key="1">
    <source>
        <dbReference type="SAM" id="Phobius"/>
    </source>
</evidence>
<feature type="transmembrane region" description="Helical" evidence="1">
    <location>
        <begin position="57"/>
        <end position="77"/>
    </location>
</feature>
<evidence type="ECO:0000313" key="3">
    <source>
        <dbReference type="Proteomes" id="UP001597294"/>
    </source>
</evidence>
<dbReference type="EMBL" id="JBHUII010000001">
    <property type="protein sequence ID" value="MFD2204348.1"/>
    <property type="molecule type" value="Genomic_DNA"/>
</dbReference>
<dbReference type="RefSeq" id="WP_380247837.1">
    <property type="nucleotide sequence ID" value="NZ_JBHUII010000001.1"/>
</dbReference>
<protein>
    <submittedName>
        <fullName evidence="2">DUF983 domain-containing protein</fullName>
    </submittedName>
</protein>
<sequence length="127" mass="13598">MSDDEIVFKTSPVKAGLLCKCPRCGKGRIYKGLLKLVGECSVCGFNLAKSDSGDGPAVFIVFILGFIIVPMAIWVELSLEPPIIVHLLICPIIVVGGSIALLRPLKGLMVALQYHHKASDSGSVDYD</sequence>
<reference evidence="3" key="1">
    <citation type="journal article" date="2019" name="Int. J. Syst. Evol. Microbiol.">
        <title>The Global Catalogue of Microorganisms (GCM) 10K type strain sequencing project: providing services to taxonomists for standard genome sequencing and annotation.</title>
        <authorList>
            <consortium name="The Broad Institute Genomics Platform"/>
            <consortium name="The Broad Institute Genome Sequencing Center for Infectious Disease"/>
            <person name="Wu L."/>
            <person name="Ma J."/>
        </authorList>
    </citation>
    <scope>NUCLEOTIDE SEQUENCE [LARGE SCALE GENOMIC DNA]</scope>
    <source>
        <strain evidence="3">CGMCC 4.7192</strain>
    </source>
</reference>
<keyword evidence="1" id="KW-1133">Transmembrane helix</keyword>
<organism evidence="2 3">
    <name type="scientific">Kiloniella antarctica</name>
    <dbReference type="NCBI Taxonomy" id="1550907"/>
    <lineage>
        <taxon>Bacteria</taxon>
        <taxon>Pseudomonadati</taxon>
        <taxon>Pseudomonadota</taxon>
        <taxon>Alphaproteobacteria</taxon>
        <taxon>Rhodospirillales</taxon>
        <taxon>Kiloniellaceae</taxon>
        <taxon>Kiloniella</taxon>
    </lineage>
</organism>
<proteinExistence type="predicted"/>
<dbReference type="Proteomes" id="UP001597294">
    <property type="component" value="Unassembled WGS sequence"/>
</dbReference>
<feature type="transmembrane region" description="Helical" evidence="1">
    <location>
        <begin position="83"/>
        <end position="102"/>
    </location>
</feature>
<accession>A0ABW5BHJ3</accession>
<gene>
    <name evidence="2" type="ORF">ACFSKO_01930</name>
</gene>
<keyword evidence="1" id="KW-0472">Membrane</keyword>
<comment type="caution">
    <text evidence="2">The sequence shown here is derived from an EMBL/GenBank/DDBJ whole genome shotgun (WGS) entry which is preliminary data.</text>
</comment>
<keyword evidence="3" id="KW-1185">Reference proteome</keyword>
<dbReference type="Pfam" id="PF06170">
    <property type="entry name" value="DUF983"/>
    <property type="match status" value="1"/>
</dbReference>